<sequence>MTRTHKKTLCLALLILAVAPLLSGCECGDMTGPDGKLSLNSIVSNITPDEGTIPDRALF</sequence>
<dbReference type="Proteomes" id="UP000075411">
    <property type="component" value="Unassembled WGS sequence"/>
</dbReference>
<evidence type="ECO:0000313" key="5">
    <source>
        <dbReference type="Proteomes" id="UP000029448"/>
    </source>
</evidence>
<dbReference type="Proteomes" id="UP000029448">
    <property type="component" value="Unassembled WGS sequence"/>
</dbReference>
<keyword evidence="1" id="KW-0732">Signal</keyword>
<dbReference type="STRING" id="104102.AtDm6_0852"/>
<gene>
    <name evidence="3" type="ORF">AD947_05410</name>
    <name evidence="2" type="ORF">AtDm6_0852</name>
    <name evidence="4" type="ORF">HC62_13670</name>
</gene>
<accession>A0A094ZSN4</accession>
<dbReference type="GeneID" id="89477708"/>
<dbReference type="Proteomes" id="UP000194565">
    <property type="component" value="Unassembled WGS sequence"/>
</dbReference>
<protein>
    <submittedName>
        <fullName evidence="2">Uncharacterized protein</fullName>
    </submittedName>
</protein>
<feature type="chain" id="PRO_5015031639" evidence="1">
    <location>
        <begin position="24"/>
        <end position="59"/>
    </location>
</feature>
<evidence type="ECO:0000313" key="2">
    <source>
        <dbReference type="EMBL" id="KGB25171.1"/>
    </source>
</evidence>
<organism evidence="2 5">
    <name type="scientific">Acetobacter tropicalis</name>
    <dbReference type="NCBI Taxonomy" id="104102"/>
    <lineage>
        <taxon>Bacteria</taxon>
        <taxon>Pseudomonadati</taxon>
        <taxon>Pseudomonadota</taxon>
        <taxon>Alphaproteobacteria</taxon>
        <taxon>Acetobacterales</taxon>
        <taxon>Acetobacteraceae</taxon>
        <taxon>Acetobacter</taxon>
    </lineage>
</organism>
<evidence type="ECO:0000313" key="6">
    <source>
        <dbReference type="Proteomes" id="UP000075411"/>
    </source>
</evidence>
<reference evidence="4 7" key="2">
    <citation type="submission" date="2014-06" db="EMBL/GenBank/DDBJ databases">
        <authorList>
            <person name="Ju J."/>
            <person name="Zhang J."/>
        </authorList>
    </citation>
    <scope>NUCLEOTIDE SEQUENCE [LARGE SCALE GENOMIC DNA]</scope>
    <source>
        <strain evidence="4">DmW_042</strain>
    </source>
</reference>
<dbReference type="RefSeq" id="WP_035378353.1">
    <property type="nucleotide sequence ID" value="NZ_JACAOJ010000002.1"/>
</dbReference>
<evidence type="ECO:0000313" key="7">
    <source>
        <dbReference type="Proteomes" id="UP000194565"/>
    </source>
</evidence>
<dbReference type="EMBL" id="LHZT01000111">
    <property type="protein sequence ID" value="KXV58851.1"/>
    <property type="molecule type" value="Genomic_DNA"/>
</dbReference>
<evidence type="ECO:0000256" key="1">
    <source>
        <dbReference type="SAM" id="SignalP"/>
    </source>
</evidence>
<dbReference type="PROSITE" id="PS51257">
    <property type="entry name" value="PROKAR_LIPOPROTEIN"/>
    <property type="match status" value="1"/>
</dbReference>
<comment type="caution">
    <text evidence="2">The sequence shown here is derived from an EMBL/GenBank/DDBJ whole genome shotgun (WGS) entry which is preliminary data.</text>
</comment>
<proteinExistence type="predicted"/>
<keyword evidence="5" id="KW-1185">Reference proteome</keyword>
<dbReference type="EMBL" id="JOKM01000021">
    <property type="protein sequence ID" value="KGB25171.1"/>
    <property type="molecule type" value="Genomic_DNA"/>
</dbReference>
<reference evidence="2 5" key="1">
    <citation type="submission" date="2014-06" db="EMBL/GenBank/DDBJ databases">
        <title>Functional and comparative genomic analyses of the Drosophila gut microbiota identify candidate symbiosis factors.</title>
        <authorList>
            <person name="Newell P.D."/>
            <person name="Chaston J.M."/>
            <person name="Douglas A.E."/>
        </authorList>
    </citation>
    <scope>NUCLEOTIDE SEQUENCE [LARGE SCALE GENOMIC DNA]</scope>
    <source>
        <strain evidence="2 5">DmCS_006</strain>
    </source>
</reference>
<dbReference type="PATRIC" id="fig|104102.12.peg.64"/>
<dbReference type="OrthoDB" id="9938236at2"/>
<evidence type="ECO:0000313" key="4">
    <source>
        <dbReference type="EMBL" id="OUI83764.1"/>
    </source>
</evidence>
<name>A0A094ZSN4_9PROT</name>
<reference evidence="3 6" key="3">
    <citation type="submission" date="2015-06" db="EMBL/GenBank/DDBJ databases">
        <title>Improved classification and identification of acetic acid bacteria using matrix-assisted laser desorption/ionization time-of-flight mass spectrometry; Gluconobacter nephelii and Gluconobacter uchimurae are later heterotypic synonyms of Gluconobacter japonicus and Gluconobacter oxydans, respectively.</title>
        <authorList>
            <person name="Li L."/>
            <person name="Cleenwerck I."/>
            <person name="De Vuyst L."/>
            <person name="Vandamme P."/>
        </authorList>
    </citation>
    <scope>NUCLEOTIDE SEQUENCE [LARGE SCALE GENOMIC DNA]</scope>
    <source>
        <strain evidence="3 6">LMG 1663</strain>
    </source>
</reference>
<dbReference type="AlphaFoldDB" id="A0A094ZSN4"/>
<dbReference type="EMBL" id="JOMM01000048">
    <property type="protein sequence ID" value="OUI83764.1"/>
    <property type="molecule type" value="Genomic_DNA"/>
</dbReference>
<evidence type="ECO:0000313" key="3">
    <source>
        <dbReference type="EMBL" id="KXV58851.1"/>
    </source>
</evidence>
<feature type="signal peptide" evidence="1">
    <location>
        <begin position="1"/>
        <end position="23"/>
    </location>
</feature>